<dbReference type="SUPFAM" id="SSF56672">
    <property type="entry name" value="DNA/RNA polymerases"/>
    <property type="match status" value="1"/>
</dbReference>
<organism evidence="4 5">
    <name type="scientific">Electrophorus voltai</name>
    <dbReference type="NCBI Taxonomy" id="2609070"/>
    <lineage>
        <taxon>Eukaryota</taxon>
        <taxon>Metazoa</taxon>
        <taxon>Chordata</taxon>
        <taxon>Craniata</taxon>
        <taxon>Vertebrata</taxon>
        <taxon>Euteleostomi</taxon>
        <taxon>Actinopterygii</taxon>
        <taxon>Neopterygii</taxon>
        <taxon>Teleostei</taxon>
        <taxon>Ostariophysi</taxon>
        <taxon>Gymnotiformes</taxon>
        <taxon>Gymnotoidei</taxon>
        <taxon>Gymnotidae</taxon>
        <taxon>Electrophorus</taxon>
    </lineage>
</organism>
<comment type="similarity">
    <text evidence="1">Belongs to the beta type-B retroviral polymerase family. HERV class-II K(HML-2) pol subfamily.</text>
</comment>
<dbReference type="InterPro" id="IPR053134">
    <property type="entry name" value="RNA-dir_DNA_polymerase"/>
</dbReference>
<name>A0AAD8YU68_9TELE</name>
<proteinExistence type="inferred from homology"/>
<keyword evidence="5" id="KW-1185">Reference proteome</keyword>
<comment type="caution">
    <text evidence="4">The sequence shown here is derived from an EMBL/GenBank/DDBJ whole genome shotgun (WGS) entry which is preliminary data.</text>
</comment>
<dbReference type="Proteomes" id="UP001239994">
    <property type="component" value="Unassembled WGS sequence"/>
</dbReference>
<evidence type="ECO:0000256" key="2">
    <source>
        <dbReference type="ARBA" id="ARBA00012180"/>
    </source>
</evidence>
<dbReference type="PANTHER" id="PTHR24559:SF440">
    <property type="entry name" value="RIBONUCLEASE H"/>
    <property type="match status" value="1"/>
</dbReference>
<feature type="domain" description="Reverse transcriptase" evidence="3">
    <location>
        <begin position="6"/>
        <end position="84"/>
    </location>
</feature>
<sequence>MTSAFETLQQASIFTKLDLSSAYNLVRIRKGDEWKTTFITPSGHYKYIVMPFELMNAPAVFQRYINKVLRLVLQFLLENHLFYMLEKPIFHARTISFL</sequence>
<dbReference type="EMBL" id="JAROKS010000023">
    <property type="protein sequence ID" value="KAK1787362.1"/>
    <property type="molecule type" value="Genomic_DNA"/>
</dbReference>
<evidence type="ECO:0000259" key="3">
    <source>
        <dbReference type="Pfam" id="PF00078"/>
    </source>
</evidence>
<dbReference type="PANTHER" id="PTHR24559">
    <property type="entry name" value="TRANSPOSON TY3-I GAG-POL POLYPROTEIN"/>
    <property type="match status" value="1"/>
</dbReference>
<dbReference type="Pfam" id="PF00078">
    <property type="entry name" value="RVT_1"/>
    <property type="match status" value="1"/>
</dbReference>
<dbReference type="InterPro" id="IPR043502">
    <property type="entry name" value="DNA/RNA_pol_sf"/>
</dbReference>
<evidence type="ECO:0000256" key="1">
    <source>
        <dbReference type="ARBA" id="ARBA00010879"/>
    </source>
</evidence>
<dbReference type="AlphaFoldDB" id="A0AAD8YU68"/>
<dbReference type="Gene3D" id="3.30.70.270">
    <property type="match status" value="1"/>
</dbReference>
<evidence type="ECO:0000313" key="5">
    <source>
        <dbReference type="Proteomes" id="UP001239994"/>
    </source>
</evidence>
<gene>
    <name evidence="4" type="ORF">P4O66_002862</name>
</gene>
<protein>
    <recommendedName>
        <fullName evidence="2">ribonuclease H</fullName>
        <ecNumber evidence="2">3.1.26.4</ecNumber>
    </recommendedName>
</protein>
<evidence type="ECO:0000313" key="4">
    <source>
        <dbReference type="EMBL" id="KAK1787362.1"/>
    </source>
</evidence>
<accession>A0AAD8YU68</accession>
<dbReference type="InterPro" id="IPR043128">
    <property type="entry name" value="Rev_trsase/Diguanyl_cyclase"/>
</dbReference>
<dbReference type="CDD" id="cd01647">
    <property type="entry name" value="RT_LTR"/>
    <property type="match status" value="1"/>
</dbReference>
<dbReference type="GO" id="GO:0004523">
    <property type="term" value="F:RNA-DNA hybrid ribonuclease activity"/>
    <property type="evidence" value="ECO:0007669"/>
    <property type="project" value="UniProtKB-EC"/>
</dbReference>
<dbReference type="InterPro" id="IPR000477">
    <property type="entry name" value="RT_dom"/>
</dbReference>
<dbReference type="EC" id="3.1.26.4" evidence="2"/>
<reference evidence="4" key="1">
    <citation type="submission" date="2023-03" db="EMBL/GenBank/DDBJ databases">
        <title>Electrophorus voltai genome.</title>
        <authorList>
            <person name="Bian C."/>
        </authorList>
    </citation>
    <scope>NUCLEOTIDE SEQUENCE</scope>
    <source>
        <strain evidence="4">CB-2022</strain>
        <tissue evidence="4">Muscle</tissue>
    </source>
</reference>